<dbReference type="EMBL" id="MSIE01000038">
    <property type="protein sequence ID" value="OLF15681.1"/>
    <property type="molecule type" value="Genomic_DNA"/>
</dbReference>
<keyword evidence="3" id="KW-1185">Reference proteome</keyword>
<evidence type="ECO:0000259" key="1">
    <source>
        <dbReference type="Pfam" id="PF19054"/>
    </source>
</evidence>
<proteinExistence type="predicted"/>
<dbReference type="GO" id="GO:0003677">
    <property type="term" value="F:DNA binding"/>
    <property type="evidence" value="ECO:0007669"/>
    <property type="project" value="InterPro"/>
</dbReference>
<dbReference type="SUPFAM" id="SSF47413">
    <property type="entry name" value="lambda repressor-like DNA-binding domains"/>
    <property type="match status" value="1"/>
</dbReference>
<gene>
    <name evidence="2" type="ORF">BU204_20740</name>
</gene>
<dbReference type="Gene3D" id="1.10.260.40">
    <property type="entry name" value="lambda repressor-like DNA-binding domains"/>
    <property type="match status" value="1"/>
</dbReference>
<feature type="domain" description="DUF5753" evidence="1">
    <location>
        <begin position="101"/>
        <end position="275"/>
    </location>
</feature>
<dbReference type="InterPro" id="IPR001387">
    <property type="entry name" value="Cro/C1-type_HTH"/>
</dbReference>
<dbReference type="Pfam" id="PF19054">
    <property type="entry name" value="DUF5753"/>
    <property type="match status" value="1"/>
</dbReference>
<dbReference type="RefSeq" id="WP_075127387.1">
    <property type="nucleotide sequence ID" value="NZ_MSIE01000038.1"/>
</dbReference>
<reference evidence="2 3" key="1">
    <citation type="submission" date="2016-12" db="EMBL/GenBank/DDBJ databases">
        <title>The draft genome sequence of Actinophytocola sp. 11-183.</title>
        <authorList>
            <person name="Wang W."/>
            <person name="Yuan L."/>
        </authorList>
    </citation>
    <scope>NUCLEOTIDE SEQUENCE [LARGE SCALE GENOMIC DNA]</scope>
    <source>
        <strain evidence="2 3">11-183</strain>
    </source>
</reference>
<dbReference type="InterPro" id="IPR043917">
    <property type="entry name" value="DUF5753"/>
</dbReference>
<dbReference type="Proteomes" id="UP000185596">
    <property type="component" value="Unassembled WGS sequence"/>
</dbReference>
<sequence length="280" mass="31420">MDGKERGGVATQNPQRVELGETLRHARLAAELAPGQVEQELGWYPGKVSRVERGDRVPVRAEVARLAELYHLEAGETERLHLLADAARKRESPARVADFAQSYIAMERAAVEVDYYDAELVWGAMQTERYARAVLSKSRKQDVEASVPDRMSRRRLLTREDAPRVRVLLGEAVLHRLVGGEEALVEQLHDLLRVSELSSAQVRILPFSVGAHRAMGVGFVRLRLERPAISRVYIEGLTDATYIADPDEVAIYEQDFDDLWSIALDDGDSANILRRRIGTN</sequence>
<evidence type="ECO:0000313" key="3">
    <source>
        <dbReference type="Proteomes" id="UP000185596"/>
    </source>
</evidence>
<dbReference type="Pfam" id="PF13560">
    <property type="entry name" value="HTH_31"/>
    <property type="match status" value="1"/>
</dbReference>
<protein>
    <recommendedName>
        <fullName evidence="1">DUF5753 domain-containing protein</fullName>
    </recommendedName>
</protein>
<comment type="caution">
    <text evidence="2">The sequence shown here is derived from an EMBL/GenBank/DDBJ whole genome shotgun (WGS) entry which is preliminary data.</text>
</comment>
<dbReference type="OrthoDB" id="4285266at2"/>
<organism evidence="2 3">
    <name type="scientific">Actinophytocola xanthii</name>
    <dbReference type="NCBI Taxonomy" id="1912961"/>
    <lineage>
        <taxon>Bacteria</taxon>
        <taxon>Bacillati</taxon>
        <taxon>Actinomycetota</taxon>
        <taxon>Actinomycetes</taxon>
        <taxon>Pseudonocardiales</taxon>
        <taxon>Pseudonocardiaceae</taxon>
    </lineage>
</organism>
<dbReference type="STRING" id="1912961.BU204_20740"/>
<dbReference type="CDD" id="cd00093">
    <property type="entry name" value="HTH_XRE"/>
    <property type="match status" value="1"/>
</dbReference>
<evidence type="ECO:0000313" key="2">
    <source>
        <dbReference type="EMBL" id="OLF15681.1"/>
    </source>
</evidence>
<dbReference type="InterPro" id="IPR010982">
    <property type="entry name" value="Lambda_DNA-bd_dom_sf"/>
</dbReference>
<dbReference type="AlphaFoldDB" id="A0A1Q8CMV1"/>
<name>A0A1Q8CMV1_9PSEU</name>
<accession>A0A1Q8CMV1</accession>